<gene>
    <name evidence="7" type="ORF">FOXB_15545</name>
</gene>
<dbReference type="OrthoDB" id="1921208at2759"/>
<dbReference type="SUPFAM" id="SSF56112">
    <property type="entry name" value="Protein kinase-like (PK-like)"/>
    <property type="match status" value="1"/>
</dbReference>
<dbReference type="SMART" id="SM00835">
    <property type="entry name" value="Cupin_1"/>
    <property type="match status" value="1"/>
</dbReference>
<comment type="caution">
    <text evidence="7">The sequence shown here is derived from an EMBL/GenBank/DDBJ whole genome shotgun (WGS) entry which is preliminary data.</text>
</comment>
<proteinExistence type="inferred from homology"/>
<accession>F9GA63</accession>
<dbReference type="InterPro" id="IPR011051">
    <property type="entry name" value="RmlC_Cupin_sf"/>
</dbReference>
<dbReference type="InterPro" id="IPR011009">
    <property type="entry name" value="Kinase-like_dom_sf"/>
</dbReference>
<dbReference type="STRING" id="660025.F9GA63"/>
<organism evidence="7">
    <name type="scientific">Fusarium oxysporum (strain Fo5176)</name>
    <name type="common">Fusarium vascular wilt</name>
    <dbReference type="NCBI Taxonomy" id="660025"/>
    <lineage>
        <taxon>Eukaryota</taxon>
        <taxon>Fungi</taxon>
        <taxon>Dikarya</taxon>
        <taxon>Ascomycota</taxon>
        <taxon>Pezizomycotina</taxon>
        <taxon>Sordariomycetes</taxon>
        <taxon>Hypocreomycetidae</taxon>
        <taxon>Hypocreales</taxon>
        <taxon>Nectriaceae</taxon>
        <taxon>Fusarium</taxon>
        <taxon>Fusarium oxysporum species complex</taxon>
    </lineage>
</organism>
<evidence type="ECO:0000256" key="3">
    <source>
        <dbReference type="ARBA" id="ARBA00022525"/>
    </source>
</evidence>
<protein>
    <recommendedName>
        <fullName evidence="6">Cupin type-1 domain-containing protein</fullName>
    </recommendedName>
</protein>
<dbReference type="InterPro" id="IPR001929">
    <property type="entry name" value="Germin"/>
</dbReference>
<comment type="similarity">
    <text evidence="2">Belongs to the germin family.</text>
</comment>
<dbReference type="EMBL" id="AFQF01003982">
    <property type="protein sequence ID" value="EGU73943.1"/>
    <property type="molecule type" value="Genomic_DNA"/>
</dbReference>
<keyword evidence="4" id="KW-0479">Metal-binding</keyword>
<evidence type="ECO:0000256" key="5">
    <source>
        <dbReference type="ARBA" id="ARBA00023211"/>
    </source>
</evidence>
<dbReference type="Pfam" id="PF00190">
    <property type="entry name" value="Cupin_1"/>
    <property type="match status" value="1"/>
</dbReference>
<evidence type="ECO:0000256" key="2">
    <source>
        <dbReference type="ARBA" id="ARBA00007456"/>
    </source>
</evidence>
<dbReference type="Gene3D" id="2.60.120.10">
    <property type="entry name" value="Jelly Rolls"/>
    <property type="match status" value="1"/>
</dbReference>
<dbReference type="GO" id="GO:0030145">
    <property type="term" value="F:manganese ion binding"/>
    <property type="evidence" value="ECO:0007669"/>
    <property type="project" value="InterPro"/>
</dbReference>
<feature type="domain" description="Cupin type-1" evidence="6">
    <location>
        <begin position="354"/>
        <end position="478"/>
    </location>
</feature>
<comment type="subcellular location">
    <subcellularLocation>
        <location evidence="1">Secreted</location>
    </subcellularLocation>
</comment>
<evidence type="ECO:0000256" key="4">
    <source>
        <dbReference type="ARBA" id="ARBA00022723"/>
    </source>
</evidence>
<dbReference type="PANTHER" id="PTHR31238">
    <property type="entry name" value="GERMIN-LIKE PROTEIN SUBFAMILY 3 MEMBER 3"/>
    <property type="match status" value="1"/>
</dbReference>
<name>F9GA63_FUSOF</name>
<evidence type="ECO:0000313" key="7">
    <source>
        <dbReference type="EMBL" id="EGU73943.1"/>
    </source>
</evidence>
<dbReference type="GO" id="GO:0005576">
    <property type="term" value="C:extracellular region"/>
    <property type="evidence" value="ECO:0007669"/>
    <property type="project" value="UniProtKB-SubCell"/>
</dbReference>
<dbReference type="InterPro" id="IPR014710">
    <property type="entry name" value="RmlC-like_jellyroll"/>
</dbReference>
<evidence type="ECO:0000256" key="1">
    <source>
        <dbReference type="ARBA" id="ARBA00004613"/>
    </source>
</evidence>
<keyword evidence="5" id="KW-0464">Manganese</keyword>
<dbReference type="InterPro" id="IPR006045">
    <property type="entry name" value="Cupin_1"/>
</dbReference>
<dbReference type="AlphaFoldDB" id="F9GA63"/>
<dbReference type="SUPFAM" id="SSF51182">
    <property type="entry name" value="RmlC-like cupins"/>
    <property type="match status" value="1"/>
</dbReference>
<reference evidence="7" key="1">
    <citation type="journal article" date="2012" name="Mol. Plant Microbe Interact.">
        <title>A highly conserved effector in Fusarium oxysporum is required for full virulence on Arabidopsis.</title>
        <authorList>
            <person name="Thatcher L.F."/>
            <person name="Gardiner D.M."/>
            <person name="Kazan K."/>
            <person name="Manners J."/>
        </authorList>
    </citation>
    <scope>NUCLEOTIDE SEQUENCE [LARGE SCALE GENOMIC DNA]</scope>
    <source>
        <strain evidence="7">Fo5176</strain>
    </source>
</reference>
<dbReference type="CDD" id="cd02241">
    <property type="entry name" value="cupin_OxOx"/>
    <property type="match status" value="1"/>
</dbReference>
<evidence type="ECO:0000259" key="6">
    <source>
        <dbReference type="SMART" id="SM00835"/>
    </source>
</evidence>
<sequence>MAERSGIPSFISQDLKEGDPAITWDDFERPKLRKFYGDIVLDRYIGGGMDGVVIKARDKHRGRSVAVKVFYFNNQPPPIDARPALSISNHMDPHNPLRKKQCQAQHYKGAPRYWAFQRECINMALLEKIDTSLRLAEKSGREILLNLEPTTAREAYQNLKSFSTESYDQKLEADKLKPFRPNVRINPCYGWTQLSRAAINTSFQEPSAFQDEEQYFAIVYDFVLEGQLEAKNIIDQLNYFHITGFLNVQLNLENWLSTGVLVDFSDIVPLHTGRKWWRQIEYRDNNFAFSDEEYIAESIRRFNEPSMWLVDYMLPHIVPVNTGSGDRHFISRIITAPTHTERVKLLNQPDDYIFDFKAGTGAGEAHGKGGRSVSATALTMPALIGNGASMTVAFLGPCGMNTAHVHNRATKLNIVIKGRLVTSFVVENGAKPIANTMDTFQMTVFPQCAIHQELIPDCKDAVFVAAFDNANPGANQIAQTFLIWIERE</sequence>
<keyword evidence="3" id="KW-0964">Secreted</keyword>